<feature type="transmembrane region" description="Helical" evidence="7">
    <location>
        <begin position="245"/>
        <end position="266"/>
    </location>
</feature>
<feature type="transmembrane region" description="Helical" evidence="7">
    <location>
        <begin position="62"/>
        <end position="91"/>
    </location>
</feature>
<feature type="transmembrane region" description="Helical" evidence="7">
    <location>
        <begin position="474"/>
        <end position="496"/>
    </location>
</feature>
<gene>
    <name evidence="9" type="primary">SLC29A2</name>
</gene>
<dbReference type="PRINTS" id="PR01130">
    <property type="entry name" value="DERENTRNSPRT"/>
</dbReference>
<dbReference type="PANTHER" id="PTHR10332">
    <property type="entry name" value="EQUILIBRATIVE NUCLEOSIDE TRANSPORTER"/>
    <property type="match status" value="1"/>
</dbReference>
<sequence>MLPRELKNRLNSIGERGEPWSTPQNAFQLLEKSPSFHTRGEFTGTPEAEGNRMANKDMPKDMYFLVKIMFFILGLGTLLPWNFFITAFVYFQSRLVTGNTTVGSSPDRNGTRVHTDEYNFNNWMTLLAQLPLLLFTLLNSFLYQWISDRTRIVGSLIGILALFILTAVLVKVEMSPQSFFSVTMVTIWFINSFGAVLQGSLFGLLGLLPHNYSSLFLSGQGMAGTFAAVAMLLSLASGADIQTSALGYFITPCVGIFISILCYLALPHLEFACYYLNRTSAQSYELEKRAELLLPDEKNGMPNGVLDFKEKSRPVKELRKASVVTVLRKIWLPALCIVLTFTATLSMFPAITANVRSAANVKQRWNDFFSPVCCFLIFSVLDWLGRSTTSYVLWPGKDSKLLLPLLVSLRFVFVPLFMLCNIPEPDRQYLPVFFKQDAWFIIFMTIFSFTNGYFVSLTMCLAPKNVLPHESKTTGVLMTFFLALGLSCGAGLSFLFKALL</sequence>
<dbReference type="KEGG" id="gsh:117365330"/>
<feature type="transmembrane region" description="Helical" evidence="7">
    <location>
        <begin position="330"/>
        <end position="348"/>
    </location>
</feature>
<dbReference type="AlphaFoldDB" id="A0A6P8S2F5"/>
<feature type="transmembrane region" description="Helical" evidence="7">
    <location>
        <begin position="439"/>
        <end position="462"/>
    </location>
</feature>
<dbReference type="GO" id="GO:0035344">
    <property type="term" value="P:hypoxanthine transport"/>
    <property type="evidence" value="ECO:0007669"/>
    <property type="project" value="TreeGrafter"/>
</dbReference>
<keyword evidence="6 7" id="KW-0472">Membrane</keyword>
<dbReference type="InterPro" id="IPR002259">
    <property type="entry name" value="Eqnu_transpt"/>
</dbReference>
<dbReference type="GO" id="GO:0015854">
    <property type="term" value="P:guanine transport"/>
    <property type="evidence" value="ECO:0007669"/>
    <property type="project" value="TreeGrafter"/>
</dbReference>
<keyword evidence="4 7" id="KW-0812">Transmembrane</keyword>
<protein>
    <submittedName>
        <fullName evidence="9">Equilibrative nucleoside transporter 2 isoform X1</fullName>
    </submittedName>
</protein>
<accession>A0A6P8S2F5</accession>
<dbReference type="Pfam" id="PF01733">
    <property type="entry name" value="Nucleoside_tran"/>
    <property type="match status" value="1"/>
</dbReference>
<dbReference type="GO" id="GO:0016323">
    <property type="term" value="C:basolateral plasma membrane"/>
    <property type="evidence" value="ECO:0007669"/>
    <property type="project" value="UniProtKB-SubCell"/>
</dbReference>
<evidence type="ECO:0000256" key="5">
    <source>
        <dbReference type="ARBA" id="ARBA00022989"/>
    </source>
</evidence>
<keyword evidence="8" id="KW-1185">Reference proteome</keyword>
<evidence type="ECO:0000256" key="6">
    <source>
        <dbReference type="ARBA" id="ARBA00023136"/>
    </source>
</evidence>
<dbReference type="RefSeq" id="XP_033811528.1">
    <property type="nucleotide sequence ID" value="XM_033955637.1"/>
</dbReference>
<evidence type="ECO:0000313" key="8">
    <source>
        <dbReference type="Proteomes" id="UP000515159"/>
    </source>
</evidence>
<dbReference type="PIRSF" id="PIRSF016379">
    <property type="entry name" value="ENT"/>
    <property type="match status" value="1"/>
</dbReference>
<comment type="subcellular location">
    <subcellularLocation>
        <location evidence="1">Basolateral cell membrane</location>
        <topology evidence="1">Multi-pass membrane protein</topology>
    </subcellularLocation>
</comment>
<feature type="transmembrane region" description="Helical" evidence="7">
    <location>
        <begin position="368"/>
        <end position="385"/>
    </location>
</feature>
<dbReference type="Proteomes" id="UP000515159">
    <property type="component" value="Chromosome 8"/>
</dbReference>
<evidence type="ECO:0000313" key="9">
    <source>
        <dbReference type="RefSeq" id="XP_033811528.1"/>
    </source>
</evidence>
<keyword evidence="3" id="KW-0813">Transport</keyword>
<dbReference type="GO" id="GO:0015213">
    <property type="term" value="F:uridine transmembrane transporter activity"/>
    <property type="evidence" value="ECO:0007669"/>
    <property type="project" value="UniProtKB-ARBA"/>
</dbReference>
<name>A0A6P8S2F5_GEOSA</name>
<feature type="transmembrane region" description="Helical" evidence="7">
    <location>
        <begin position="152"/>
        <end position="170"/>
    </location>
</feature>
<dbReference type="GeneID" id="117365330"/>
<comment type="similarity">
    <text evidence="2">Belongs to the SLC29A/ENT transporter (TC 2.A.57) family.</text>
</comment>
<evidence type="ECO:0000256" key="7">
    <source>
        <dbReference type="SAM" id="Phobius"/>
    </source>
</evidence>
<dbReference type="FunCoup" id="A0A6P8S2F5">
    <property type="interactions" value="67"/>
</dbReference>
<evidence type="ECO:0000256" key="1">
    <source>
        <dbReference type="ARBA" id="ARBA00004554"/>
    </source>
</evidence>
<dbReference type="PANTHER" id="PTHR10332:SF8">
    <property type="entry name" value="EQUILIBRATIVE NUCLEOSIDE TRANSPORTER 2"/>
    <property type="match status" value="1"/>
</dbReference>
<dbReference type="SUPFAM" id="SSF103473">
    <property type="entry name" value="MFS general substrate transporter"/>
    <property type="match status" value="1"/>
</dbReference>
<dbReference type="GO" id="GO:0035364">
    <property type="term" value="P:thymine transport"/>
    <property type="evidence" value="ECO:0007669"/>
    <property type="project" value="TreeGrafter"/>
</dbReference>
<feature type="transmembrane region" description="Helical" evidence="7">
    <location>
        <begin position="182"/>
        <end position="208"/>
    </location>
</feature>
<dbReference type="InParanoid" id="A0A6P8S2F5"/>
<feature type="transmembrane region" description="Helical" evidence="7">
    <location>
        <begin position="215"/>
        <end position="239"/>
    </location>
</feature>
<reference evidence="9" key="1">
    <citation type="submission" date="2025-08" db="UniProtKB">
        <authorList>
            <consortium name="RefSeq"/>
        </authorList>
    </citation>
    <scope>IDENTIFICATION</scope>
</reference>
<evidence type="ECO:0000256" key="4">
    <source>
        <dbReference type="ARBA" id="ARBA00022692"/>
    </source>
</evidence>
<keyword evidence="5 7" id="KW-1133">Transmembrane helix</keyword>
<evidence type="ECO:0000256" key="2">
    <source>
        <dbReference type="ARBA" id="ARBA00007965"/>
    </source>
</evidence>
<dbReference type="InterPro" id="IPR034764">
    <property type="entry name" value="ENT1/ENT2"/>
</dbReference>
<evidence type="ECO:0000256" key="3">
    <source>
        <dbReference type="ARBA" id="ARBA00022448"/>
    </source>
</evidence>
<feature type="transmembrane region" description="Helical" evidence="7">
    <location>
        <begin position="126"/>
        <end position="145"/>
    </location>
</feature>
<organism evidence="8 9">
    <name type="scientific">Geotrypetes seraphini</name>
    <name type="common">Gaboon caecilian</name>
    <name type="synonym">Caecilia seraphini</name>
    <dbReference type="NCBI Taxonomy" id="260995"/>
    <lineage>
        <taxon>Eukaryota</taxon>
        <taxon>Metazoa</taxon>
        <taxon>Chordata</taxon>
        <taxon>Craniata</taxon>
        <taxon>Vertebrata</taxon>
        <taxon>Euteleostomi</taxon>
        <taxon>Amphibia</taxon>
        <taxon>Gymnophiona</taxon>
        <taxon>Geotrypetes</taxon>
    </lineage>
</organism>
<dbReference type="CTD" id="3177"/>
<dbReference type="NCBIfam" id="TIGR00939">
    <property type="entry name" value="2a57"/>
    <property type="match status" value="1"/>
</dbReference>
<dbReference type="InterPro" id="IPR036259">
    <property type="entry name" value="MFS_trans_sf"/>
</dbReference>
<proteinExistence type="inferred from homology"/>
<feature type="transmembrane region" description="Helical" evidence="7">
    <location>
        <begin position="401"/>
        <end position="419"/>
    </location>
</feature>
<dbReference type="OrthoDB" id="46396at2759"/>
<dbReference type="GO" id="GO:0015853">
    <property type="term" value="P:adenine transport"/>
    <property type="evidence" value="ECO:0007669"/>
    <property type="project" value="TreeGrafter"/>
</dbReference>